<name>A0A1Y1RS87_9MICC</name>
<gene>
    <name evidence="2" type="ORF">A7979_01840</name>
</gene>
<organism evidence="2 3">
    <name type="scientific">Rothia nasimurium</name>
    <dbReference type="NCBI Taxonomy" id="85336"/>
    <lineage>
        <taxon>Bacteria</taxon>
        <taxon>Bacillati</taxon>
        <taxon>Actinomycetota</taxon>
        <taxon>Actinomycetes</taxon>
        <taxon>Micrococcales</taxon>
        <taxon>Micrococcaceae</taxon>
        <taxon>Rothia</taxon>
    </lineage>
</organism>
<dbReference type="Gene3D" id="3.40.50.1820">
    <property type="entry name" value="alpha/beta hydrolase"/>
    <property type="match status" value="1"/>
</dbReference>
<dbReference type="AlphaFoldDB" id="A0A1Y1RS87"/>
<keyword evidence="3" id="KW-1185">Reference proteome</keyword>
<feature type="region of interest" description="Disordered" evidence="1">
    <location>
        <begin position="1"/>
        <end position="21"/>
    </location>
</feature>
<comment type="caution">
    <text evidence="2">The sequence shown here is derived from an EMBL/GenBank/DDBJ whole genome shotgun (WGS) entry which is preliminary data.</text>
</comment>
<accession>A0A1Y1RS87</accession>
<dbReference type="SUPFAM" id="SSF53474">
    <property type="entry name" value="alpha/beta-Hydrolases"/>
    <property type="match status" value="1"/>
</dbReference>
<dbReference type="OrthoDB" id="9804723at2"/>
<evidence type="ECO:0000313" key="2">
    <source>
        <dbReference type="EMBL" id="ORC22240.1"/>
    </source>
</evidence>
<proteinExistence type="predicted"/>
<dbReference type="InterPro" id="IPR029058">
    <property type="entry name" value="AB_hydrolase_fold"/>
</dbReference>
<evidence type="ECO:0008006" key="4">
    <source>
        <dbReference type="Google" id="ProtNLM"/>
    </source>
</evidence>
<evidence type="ECO:0000256" key="1">
    <source>
        <dbReference type="SAM" id="MobiDB-lite"/>
    </source>
</evidence>
<reference evidence="2 3" key="1">
    <citation type="submission" date="2016-05" db="EMBL/GenBank/DDBJ databases">
        <title>Draft genome sequence of a porcine commensal Rothia nasimurium.</title>
        <authorList>
            <person name="Gaiser R.A."/>
            <person name="Van Baarlen P."/>
            <person name="Wells J.M."/>
        </authorList>
    </citation>
    <scope>NUCLEOTIDE SEQUENCE [LARGE SCALE GENOMIC DNA]</scope>
    <source>
        <strain evidence="2 3">PT-32</strain>
    </source>
</reference>
<dbReference type="Proteomes" id="UP000192359">
    <property type="component" value="Unassembled WGS sequence"/>
</dbReference>
<dbReference type="EMBL" id="LXWF01000011">
    <property type="protein sequence ID" value="ORC22240.1"/>
    <property type="molecule type" value="Genomic_DNA"/>
</dbReference>
<sequence length="267" mass="28201">MHEPYVSIMNLPEPGGNGGGAERPLEGQHLVLVHGFASTPQVNWVATRWVHQFRQAGAAVHLLTLPYHRSAESSDSASTRQVNIALDEQTHLIAATASALTGYLATLPAVAHLVGFSFGARVCWELTGQEAYSPGGAARPRVASLIAGAMPLENHFPGLNRALTGAGPVPSGFEAILKSTPVPRDRLAAFTAHAAGALPPSPSPTCPVLLFAGDRDAVAPTARRAGQLLPAGNWEWYSVTGRDHVNVLTSGQLRRAAVDFIARHRVS</sequence>
<evidence type="ECO:0000313" key="3">
    <source>
        <dbReference type="Proteomes" id="UP000192359"/>
    </source>
</evidence>
<protein>
    <recommendedName>
        <fullName evidence="4">AB hydrolase-1 domain-containing protein</fullName>
    </recommendedName>
</protein>